<dbReference type="CDD" id="cd07034">
    <property type="entry name" value="TPP_PYR_PFOR_IOR-alpha_like"/>
    <property type="match status" value="1"/>
</dbReference>
<dbReference type="GO" id="GO:0016491">
    <property type="term" value="F:oxidoreductase activity"/>
    <property type="evidence" value="ECO:0007669"/>
    <property type="project" value="UniProtKB-KW"/>
</dbReference>
<dbReference type="InterPro" id="IPR033412">
    <property type="entry name" value="PFOR_II"/>
</dbReference>
<evidence type="ECO:0000313" key="5">
    <source>
        <dbReference type="Proteomes" id="UP000000417"/>
    </source>
</evidence>
<organism evidence="4 5">
    <name type="scientific">Symbiobacterium thermophilum (strain DSM 24528 / JCM 14929 / IAM 14863 / T)</name>
    <dbReference type="NCBI Taxonomy" id="292459"/>
    <lineage>
        <taxon>Bacteria</taxon>
        <taxon>Bacillati</taxon>
        <taxon>Bacillota</taxon>
        <taxon>Clostridia</taxon>
        <taxon>Eubacteriales</taxon>
        <taxon>Symbiobacteriaceae</taxon>
        <taxon>Symbiobacterium</taxon>
    </lineage>
</organism>
<dbReference type="KEGG" id="sth:STH222"/>
<evidence type="ECO:0000259" key="2">
    <source>
        <dbReference type="Pfam" id="PF01855"/>
    </source>
</evidence>
<evidence type="ECO:0000256" key="1">
    <source>
        <dbReference type="ARBA" id="ARBA00023002"/>
    </source>
</evidence>
<dbReference type="Pfam" id="PF17147">
    <property type="entry name" value="PFOR_II"/>
    <property type="match status" value="1"/>
</dbReference>
<dbReference type="HOGENOM" id="CLU_017038_0_0_9"/>
<protein>
    <submittedName>
        <fullName evidence="4">2-oxoglutarate oxidoreductase alpha subunit</fullName>
    </submittedName>
</protein>
<dbReference type="SUPFAM" id="SSF52922">
    <property type="entry name" value="TK C-terminal domain-like"/>
    <property type="match status" value="1"/>
</dbReference>
<dbReference type="InterPro" id="IPR009014">
    <property type="entry name" value="Transketo_C/PFOR_II"/>
</dbReference>
<evidence type="ECO:0000313" key="4">
    <source>
        <dbReference type="EMBL" id="BAD39207.1"/>
    </source>
</evidence>
<dbReference type="PANTHER" id="PTHR43088">
    <property type="entry name" value="SUBUNIT OF PYRUVATE:FLAVODOXIN OXIDOREDUCTASE-RELATED"/>
    <property type="match status" value="1"/>
</dbReference>
<dbReference type="eggNOG" id="COG0674">
    <property type="taxonomic scope" value="Bacteria"/>
</dbReference>
<dbReference type="InterPro" id="IPR052368">
    <property type="entry name" value="2-oxoacid_oxidoreductase"/>
</dbReference>
<dbReference type="Pfam" id="PF01855">
    <property type="entry name" value="POR_N"/>
    <property type="match status" value="1"/>
</dbReference>
<feature type="domain" description="Pyruvate flavodoxin/ferredoxin oxidoreductase pyrimidine binding" evidence="2">
    <location>
        <begin position="17"/>
        <end position="198"/>
    </location>
</feature>
<dbReference type="InterPro" id="IPR029061">
    <property type="entry name" value="THDP-binding"/>
</dbReference>
<dbReference type="STRING" id="292459.STH222"/>
<dbReference type="Gene3D" id="3.40.50.970">
    <property type="match status" value="1"/>
</dbReference>
<dbReference type="InterPro" id="IPR002880">
    <property type="entry name" value="Pyrv_Fd/Flavodoxin_OxRdtase_N"/>
</dbReference>
<proteinExistence type="predicted"/>
<keyword evidence="1" id="KW-0560">Oxidoreductase</keyword>
<dbReference type="Gene3D" id="3.40.50.920">
    <property type="match status" value="1"/>
</dbReference>
<dbReference type="RefSeq" id="WP_011194357.1">
    <property type="nucleotide sequence ID" value="NC_006177.1"/>
</dbReference>
<dbReference type="NCBIfam" id="NF005507">
    <property type="entry name" value="PRK07119.1"/>
    <property type="match status" value="1"/>
</dbReference>
<dbReference type="Proteomes" id="UP000000417">
    <property type="component" value="Chromosome"/>
</dbReference>
<gene>
    <name evidence="4" type="ordered locus">STH222</name>
</gene>
<keyword evidence="5" id="KW-1185">Reference proteome</keyword>
<evidence type="ECO:0000259" key="3">
    <source>
        <dbReference type="Pfam" id="PF17147"/>
    </source>
</evidence>
<sequence length="355" mass="38453">MEPTTTMMMKGNEALGEAAIRAGCRFFFGYPITPQSELPAYMARRMPEVGGTFLQAESELAAVNMLLGAAATGVRAMTSSSSPGYSLKQEGISYMIGSQLPCVVVNIMRGGPGLGNIQPSQSDYFQIVKGGGHGDYHMIALAPSTVQELVDLTILAFDLADAYRNPVAIVGDGLLGQTMEPVSFPPVQTHAVEKDWALTGAAGRPKRIITSLELNPENLEAHNRVLQAKFSAMAEREKRWEEYRCDDADLVVVAYGTSARIARAAVDAARKQGLRVGLYRPITLWPFPGDGLARLAERGVRRFLDVEMSSGQMVEDVKLAVLGRARVDFYGRLGGMVPTPREILGQIQERMGGEA</sequence>
<reference evidence="4 5" key="1">
    <citation type="journal article" date="2004" name="Nucleic Acids Res.">
        <title>Genome sequence of Symbiobacterium thermophilum, an uncultivable bacterium that depends on microbial commensalism.</title>
        <authorList>
            <person name="Ueda K."/>
            <person name="Yamashita A."/>
            <person name="Ishikawa J."/>
            <person name="Shimada M."/>
            <person name="Watsuji T."/>
            <person name="Morimura K."/>
            <person name="Ikeda H."/>
            <person name="Hattori M."/>
            <person name="Beppu T."/>
        </authorList>
    </citation>
    <scope>NUCLEOTIDE SEQUENCE [LARGE SCALE GENOMIC DNA]</scope>
    <source>
        <strain evidence="5">T / IAM 14863</strain>
    </source>
</reference>
<feature type="domain" description="Pyruvate:ferredoxin oxidoreductase core" evidence="3">
    <location>
        <begin position="248"/>
        <end position="343"/>
    </location>
</feature>
<name>Q67SY6_SYMTH</name>
<dbReference type="PANTHER" id="PTHR43088:SF1">
    <property type="entry name" value="SUBUNIT OF PYRUVATE:FLAVODOXIN OXIDOREDUCTASE"/>
    <property type="match status" value="1"/>
</dbReference>
<dbReference type="SUPFAM" id="SSF52518">
    <property type="entry name" value="Thiamin diphosphate-binding fold (THDP-binding)"/>
    <property type="match status" value="1"/>
</dbReference>
<dbReference type="AlphaFoldDB" id="Q67SY6"/>
<accession>Q67SY6</accession>
<dbReference type="EMBL" id="AP006840">
    <property type="protein sequence ID" value="BAD39207.1"/>
    <property type="molecule type" value="Genomic_DNA"/>
</dbReference>